<dbReference type="AlphaFoldDB" id="A0A8S3CSG8"/>
<proteinExistence type="predicted"/>
<evidence type="ECO:0000313" key="2">
    <source>
        <dbReference type="EMBL" id="CAF4829892.1"/>
    </source>
</evidence>
<gene>
    <name evidence="1" type="ORF">BYL167_LOCUS37819</name>
    <name evidence="3" type="ORF">GIL414_LOCUS54028</name>
    <name evidence="2" type="ORF">SMN809_LOCUS48432</name>
</gene>
<dbReference type="EMBL" id="CAJOBI010155543">
    <property type="protein sequence ID" value="CAF4829892.1"/>
    <property type="molecule type" value="Genomic_DNA"/>
</dbReference>
<evidence type="ECO:0000313" key="1">
    <source>
        <dbReference type="EMBL" id="CAF4543873.1"/>
    </source>
</evidence>
<comment type="caution">
    <text evidence="3">The sequence shown here is derived from an EMBL/GenBank/DDBJ whole genome shotgun (WGS) entry which is preliminary data.</text>
</comment>
<evidence type="ECO:0000313" key="4">
    <source>
        <dbReference type="Proteomes" id="UP000681720"/>
    </source>
</evidence>
<dbReference type="EMBL" id="CAJOBJ010188568">
    <property type="protein sequence ID" value="CAF4945209.1"/>
    <property type="molecule type" value="Genomic_DNA"/>
</dbReference>
<dbReference type="Proteomes" id="UP000676336">
    <property type="component" value="Unassembled WGS sequence"/>
</dbReference>
<sequence>MNQQQKQNQVLATVNIMRDVIEESRKLHLTDDERKRLR</sequence>
<name>A0A8S3CSG8_9BILA</name>
<protein>
    <submittedName>
        <fullName evidence="3">Uncharacterized protein</fullName>
    </submittedName>
</protein>
<dbReference type="EMBL" id="CAJOBH010086567">
    <property type="protein sequence ID" value="CAF4543873.1"/>
    <property type="molecule type" value="Genomic_DNA"/>
</dbReference>
<dbReference type="Proteomes" id="UP000681720">
    <property type="component" value="Unassembled WGS sequence"/>
</dbReference>
<feature type="non-terminal residue" evidence="3">
    <location>
        <position position="38"/>
    </location>
</feature>
<reference evidence="3" key="1">
    <citation type="submission" date="2021-02" db="EMBL/GenBank/DDBJ databases">
        <authorList>
            <person name="Nowell W R."/>
        </authorList>
    </citation>
    <scope>NUCLEOTIDE SEQUENCE</scope>
</reference>
<organism evidence="3 4">
    <name type="scientific">Rotaria magnacalcarata</name>
    <dbReference type="NCBI Taxonomy" id="392030"/>
    <lineage>
        <taxon>Eukaryota</taxon>
        <taxon>Metazoa</taxon>
        <taxon>Spiralia</taxon>
        <taxon>Gnathifera</taxon>
        <taxon>Rotifera</taxon>
        <taxon>Eurotatoria</taxon>
        <taxon>Bdelloidea</taxon>
        <taxon>Philodinida</taxon>
        <taxon>Philodinidae</taxon>
        <taxon>Rotaria</taxon>
    </lineage>
</organism>
<evidence type="ECO:0000313" key="3">
    <source>
        <dbReference type="EMBL" id="CAF4945209.1"/>
    </source>
</evidence>
<accession>A0A8S3CSG8</accession>
<dbReference type="Proteomes" id="UP000681967">
    <property type="component" value="Unassembled WGS sequence"/>
</dbReference>